<evidence type="ECO:0000313" key="1">
    <source>
        <dbReference type="EMBL" id="MBR7836034.1"/>
    </source>
</evidence>
<accession>A0A941EW08</accession>
<dbReference type="RefSeq" id="WP_212530523.1">
    <property type="nucleotide sequence ID" value="NZ_JAGSOG010000121.1"/>
</dbReference>
<proteinExistence type="predicted"/>
<protein>
    <submittedName>
        <fullName evidence="1">Uncharacterized protein</fullName>
    </submittedName>
</protein>
<gene>
    <name evidence="1" type="ORF">KDL01_22350</name>
</gene>
<organism evidence="1 2">
    <name type="scientific">Actinospica durhamensis</name>
    <dbReference type="NCBI Taxonomy" id="1508375"/>
    <lineage>
        <taxon>Bacteria</taxon>
        <taxon>Bacillati</taxon>
        <taxon>Actinomycetota</taxon>
        <taxon>Actinomycetes</taxon>
        <taxon>Catenulisporales</taxon>
        <taxon>Actinospicaceae</taxon>
        <taxon>Actinospica</taxon>
    </lineage>
</organism>
<reference evidence="1" key="1">
    <citation type="submission" date="2021-04" db="EMBL/GenBank/DDBJ databases">
        <title>Genome based classification of Actinospica acidithermotolerans sp. nov., an actinobacterium isolated from an Indonesian hot spring.</title>
        <authorList>
            <person name="Kusuma A.B."/>
            <person name="Putra K.E."/>
            <person name="Nafisah S."/>
            <person name="Loh J."/>
            <person name="Nouioui I."/>
            <person name="Goodfellow M."/>
        </authorList>
    </citation>
    <scope>NUCLEOTIDE SEQUENCE</scope>
    <source>
        <strain evidence="1">CSCA 57</strain>
    </source>
</reference>
<dbReference type="EMBL" id="JAGSOG010000121">
    <property type="protein sequence ID" value="MBR7836034.1"/>
    <property type="molecule type" value="Genomic_DNA"/>
</dbReference>
<dbReference type="InterPro" id="IPR027417">
    <property type="entry name" value="P-loop_NTPase"/>
</dbReference>
<name>A0A941EW08_9ACTN</name>
<comment type="caution">
    <text evidence="1">The sequence shown here is derived from an EMBL/GenBank/DDBJ whole genome shotgun (WGS) entry which is preliminary data.</text>
</comment>
<sequence length="190" mass="21588">MSDVPSLLFVIGPPAVGKMTVGAEIARRTGYRLLHNHMTIEPLLRLFPYDSPQFARLNVEFRIRILEEAADSDLPGLVFSYLWAFDEPEDAVAVEQYARPFRDRGARIRYLELAAEQATRLHRNVQDSRLAEKPSKQDLAWSHQHVLDLDAKHKMNSTHEFAGRADHLLIDNTHLSPEAVAERAVAHFGL</sequence>
<dbReference type="Gene3D" id="3.40.50.300">
    <property type="entry name" value="P-loop containing nucleotide triphosphate hydrolases"/>
    <property type="match status" value="1"/>
</dbReference>
<dbReference type="Proteomes" id="UP000675781">
    <property type="component" value="Unassembled WGS sequence"/>
</dbReference>
<keyword evidence="2" id="KW-1185">Reference proteome</keyword>
<evidence type="ECO:0000313" key="2">
    <source>
        <dbReference type="Proteomes" id="UP000675781"/>
    </source>
</evidence>
<dbReference type="SUPFAM" id="SSF52540">
    <property type="entry name" value="P-loop containing nucleoside triphosphate hydrolases"/>
    <property type="match status" value="1"/>
</dbReference>
<dbReference type="AlphaFoldDB" id="A0A941EW08"/>